<evidence type="ECO:0000256" key="3">
    <source>
        <dbReference type="ARBA" id="ARBA00016937"/>
    </source>
</evidence>
<dbReference type="Proteomes" id="UP000193560">
    <property type="component" value="Unassembled WGS sequence"/>
</dbReference>
<dbReference type="OrthoDB" id="8191639at2759"/>
<sequence length="221" mass="24791">MRSKRGKYVAIDCEMVGVGPEGKESALARASLVNYNGAVLLDIFVKPQEKVTDYRTFVSGITPELLKNGCTFKEAQRQIADIIQDTILIGHAVHNDLKVLMLRHPKLLIRDTSKYKPFRDTVDGRTPGLKKLVNSILNISIQSGSHSSVEDARFTMSLYKHVKTDWEKSFGAKRGLEMKKFLEQRKQKANSSSSYINKGTAIRKQAAVTKDDDDLDDSDDE</sequence>
<keyword evidence="7" id="KW-0269">Exonuclease</keyword>
<name>A0A1X2IC66_9FUNG</name>
<dbReference type="PANTHER" id="PTHR12801:SF45">
    <property type="entry name" value="RNA EXONUCLEASE 4"/>
    <property type="match status" value="1"/>
</dbReference>
<dbReference type="Pfam" id="PF00929">
    <property type="entry name" value="RNase_T"/>
    <property type="match status" value="1"/>
</dbReference>
<proteinExistence type="inferred from homology"/>
<dbReference type="SUPFAM" id="SSF53098">
    <property type="entry name" value="Ribonuclease H-like"/>
    <property type="match status" value="1"/>
</dbReference>
<accession>A0A1X2IC66</accession>
<evidence type="ECO:0000256" key="2">
    <source>
        <dbReference type="ARBA" id="ARBA00010489"/>
    </source>
</evidence>
<comment type="similarity">
    <text evidence="2">Belongs to the REXO4 family.</text>
</comment>
<protein>
    <recommendedName>
        <fullName evidence="3">RNA exonuclease 4</fullName>
    </recommendedName>
</protein>
<keyword evidence="5" id="KW-0540">Nuclease</keyword>
<keyword evidence="8" id="KW-0539">Nucleus</keyword>
<dbReference type="InterPro" id="IPR036397">
    <property type="entry name" value="RNaseH_sf"/>
</dbReference>
<dbReference type="InterPro" id="IPR047021">
    <property type="entry name" value="REXO1/3/4-like"/>
</dbReference>
<dbReference type="GO" id="GO:0006364">
    <property type="term" value="P:rRNA processing"/>
    <property type="evidence" value="ECO:0007669"/>
    <property type="project" value="UniProtKB-KW"/>
</dbReference>
<dbReference type="GO" id="GO:0008408">
    <property type="term" value="F:3'-5' exonuclease activity"/>
    <property type="evidence" value="ECO:0007669"/>
    <property type="project" value="InterPro"/>
</dbReference>
<comment type="caution">
    <text evidence="11">The sequence shown here is derived from an EMBL/GenBank/DDBJ whole genome shotgun (WGS) entry which is preliminary data.</text>
</comment>
<evidence type="ECO:0000256" key="6">
    <source>
        <dbReference type="ARBA" id="ARBA00022801"/>
    </source>
</evidence>
<comment type="subcellular location">
    <subcellularLocation>
        <location evidence="1">Nucleus</location>
    </subcellularLocation>
</comment>
<dbReference type="CDD" id="cd06144">
    <property type="entry name" value="REX4_like"/>
    <property type="match status" value="1"/>
</dbReference>
<keyword evidence="4" id="KW-0698">rRNA processing</keyword>
<comment type="function">
    <text evidence="9">Exoribonuclease involved in ribosome biosynthesis. Involved in the processing of ITS1, the internal transcribed spacer localized between the 18S and 5.8S rRNAs.</text>
</comment>
<evidence type="ECO:0000256" key="4">
    <source>
        <dbReference type="ARBA" id="ARBA00022552"/>
    </source>
</evidence>
<dbReference type="EMBL" id="MCGE01000016">
    <property type="protein sequence ID" value="ORZ13697.1"/>
    <property type="molecule type" value="Genomic_DNA"/>
</dbReference>
<evidence type="ECO:0000259" key="10">
    <source>
        <dbReference type="SMART" id="SM00479"/>
    </source>
</evidence>
<evidence type="ECO:0000256" key="1">
    <source>
        <dbReference type="ARBA" id="ARBA00004123"/>
    </source>
</evidence>
<dbReference type="InterPro" id="IPR037431">
    <property type="entry name" value="REX4_DEDDh_dom"/>
</dbReference>
<reference evidence="11 12" key="1">
    <citation type="submission" date="2016-07" db="EMBL/GenBank/DDBJ databases">
        <title>Pervasive Adenine N6-methylation of Active Genes in Fungi.</title>
        <authorList>
            <consortium name="DOE Joint Genome Institute"/>
            <person name="Mondo S.J."/>
            <person name="Dannebaum R.O."/>
            <person name="Kuo R.C."/>
            <person name="Labutti K."/>
            <person name="Haridas S."/>
            <person name="Kuo A."/>
            <person name="Salamov A."/>
            <person name="Ahrendt S.R."/>
            <person name="Lipzen A."/>
            <person name="Sullivan W."/>
            <person name="Andreopoulos W.B."/>
            <person name="Clum A."/>
            <person name="Lindquist E."/>
            <person name="Daum C."/>
            <person name="Ramamoorthy G.K."/>
            <person name="Gryganskyi A."/>
            <person name="Culley D."/>
            <person name="Magnuson J.K."/>
            <person name="James T.Y."/>
            <person name="O'Malley M.A."/>
            <person name="Stajich J.E."/>
            <person name="Spatafora J.W."/>
            <person name="Visel A."/>
            <person name="Grigoriev I.V."/>
        </authorList>
    </citation>
    <scope>NUCLEOTIDE SEQUENCE [LARGE SCALE GENOMIC DNA]</scope>
    <source>
        <strain evidence="11 12">NRRL 1336</strain>
    </source>
</reference>
<feature type="domain" description="Exonuclease" evidence="10">
    <location>
        <begin position="7"/>
        <end position="168"/>
    </location>
</feature>
<dbReference type="GO" id="GO:0003676">
    <property type="term" value="F:nucleic acid binding"/>
    <property type="evidence" value="ECO:0007669"/>
    <property type="project" value="InterPro"/>
</dbReference>
<keyword evidence="6" id="KW-0378">Hydrolase</keyword>
<dbReference type="SMART" id="SM00479">
    <property type="entry name" value="EXOIII"/>
    <property type="match status" value="1"/>
</dbReference>
<evidence type="ECO:0000256" key="5">
    <source>
        <dbReference type="ARBA" id="ARBA00022722"/>
    </source>
</evidence>
<evidence type="ECO:0000256" key="7">
    <source>
        <dbReference type="ARBA" id="ARBA00022839"/>
    </source>
</evidence>
<dbReference type="Gene3D" id="3.30.420.10">
    <property type="entry name" value="Ribonuclease H-like superfamily/Ribonuclease H"/>
    <property type="match status" value="1"/>
</dbReference>
<dbReference type="PANTHER" id="PTHR12801">
    <property type="entry name" value="RNA EXONUCLEASE REXO1 / RECO3 FAMILY MEMBER-RELATED"/>
    <property type="match status" value="1"/>
</dbReference>
<dbReference type="FunFam" id="3.30.420.10:FF:000007">
    <property type="entry name" value="Interferon-stimulated exonuclease gene 20"/>
    <property type="match status" value="1"/>
</dbReference>
<organism evidence="11 12">
    <name type="scientific">Absidia repens</name>
    <dbReference type="NCBI Taxonomy" id="90262"/>
    <lineage>
        <taxon>Eukaryota</taxon>
        <taxon>Fungi</taxon>
        <taxon>Fungi incertae sedis</taxon>
        <taxon>Mucoromycota</taxon>
        <taxon>Mucoromycotina</taxon>
        <taxon>Mucoromycetes</taxon>
        <taxon>Mucorales</taxon>
        <taxon>Cunninghamellaceae</taxon>
        <taxon>Absidia</taxon>
    </lineage>
</organism>
<dbReference type="GO" id="GO:0005634">
    <property type="term" value="C:nucleus"/>
    <property type="evidence" value="ECO:0007669"/>
    <property type="project" value="UniProtKB-SubCell"/>
</dbReference>
<gene>
    <name evidence="11" type="ORF">BCR42DRAFT_68695</name>
</gene>
<evidence type="ECO:0000313" key="11">
    <source>
        <dbReference type="EMBL" id="ORZ13697.1"/>
    </source>
</evidence>
<keyword evidence="12" id="KW-1185">Reference proteome</keyword>
<evidence type="ECO:0000256" key="9">
    <source>
        <dbReference type="ARBA" id="ARBA00025599"/>
    </source>
</evidence>
<evidence type="ECO:0000256" key="8">
    <source>
        <dbReference type="ARBA" id="ARBA00023242"/>
    </source>
</evidence>
<dbReference type="InterPro" id="IPR013520">
    <property type="entry name" value="Ribonucl_H"/>
</dbReference>
<evidence type="ECO:0000313" key="12">
    <source>
        <dbReference type="Proteomes" id="UP000193560"/>
    </source>
</evidence>
<dbReference type="STRING" id="90262.A0A1X2IC66"/>
<dbReference type="InterPro" id="IPR012337">
    <property type="entry name" value="RNaseH-like_sf"/>
</dbReference>
<dbReference type="AlphaFoldDB" id="A0A1X2IC66"/>